<accession>A0ABM7N0E8</accession>
<protein>
    <recommendedName>
        <fullName evidence="3">Type IV secretion protein Rhs</fullName>
    </recommendedName>
</protein>
<organism evidence="1 2">
    <name type="scientific">Erwinia rhapontici</name>
    <name type="common">Pectobacterium rhapontici</name>
    <dbReference type="NCBI Taxonomy" id="55212"/>
    <lineage>
        <taxon>Bacteria</taxon>
        <taxon>Pseudomonadati</taxon>
        <taxon>Pseudomonadota</taxon>
        <taxon>Gammaproteobacteria</taxon>
        <taxon>Enterobacterales</taxon>
        <taxon>Erwiniaceae</taxon>
        <taxon>Erwinia</taxon>
    </lineage>
</organism>
<keyword evidence="2" id="KW-1185">Reference proteome</keyword>
<gene>
    <name evidence="1" type="ORF">ERHA53_22370</name>
</gene>
<name>A0ABM7N0E8_ERWRD</name>
<evidence type="ECO:0008006" key="3">
    <source>
        <dbReference type="Google" id="ProtNLM"/>
    </source>
</evidence>
<dbReference type="Proteomes" id="UP000677515">
    <property type="component" value="Chromosome"/>
</dbReference>
<proteinExistence type="predicted"/>
<evidence type="ECO:0000313" key="1">
    <source>
        <dbReference type="EMBL" id="BCQ34894.1"/>
    </source>
</evidence>
<sequence>MFDKDTKDGSLRLITPGEIKMAREIFRDTINYAKVWIHKGSYLPFGLQLKRASMSPNGEMYLREYYSSDYSKAHFLYQHTFMHELSHVWQYQHGMNVKLRGLISWAVPYKYALDSWPLSTYRMEQQASIIADYYLLTQFNGHTNWRMNRLCTNCDDLSFEELMQQYKYTLRAFP</sequence>
<evidence type="ECO:0000313" key="2">
    <source>
        <dbReference type="Proteomes" id="UP000677515"/>
    </source>
</evidence>
<dbReference type="EMBL" id="AP024329">
    <property type="protein sequence ID" value="BCQ34894.1"/>
    <property type="molecule type" value="Genomic_DNA"/>
</dbReference>
<reference evidence="1 2" key="1">
    <citation type="submission" date="2021-01" db="EMBL/GenBank/DDBJ databases">
        <title>Complete genome sequence of Erwinia rhapontici MAFF 311153.</title>
        <authorList>
            <person name="Morohoshi T."/>
            <person name="Someya N."/>
        </authorList>
    </citation>
    <scope>NUCLEOTIDE SEQUENCE [LARGE SCALE GENOMIC DNA]</scope>
    <source>
        <strain evidence="1 2">MAFF 311153</strain>
    </source>
</reference>